<dbReference type="GO" id="GO:0045717">
    <property type="term" value="P:negative regulation of fatty acid biosynthetic process"/>
    <property type="evidence" value="ECO:0007669"/>
    <property type="project" value="UniProtKB-ARBA"/>
</dbReference>
<proteinExistence type="predicted"/>
<dbReference type="FunFam" id="1.10.510.10:FF:000021">
    <property type="entry name" value="Serine/threonine protein kinase"/>
    <property type="match status" value="1"/>
</dbReference>
<dbReference type="SMART" id="SM00220">
    <property type="entry name" value="S_TKc"/>
    <property type="match status" value="1"/>
</dbReference>
<dbReference type="CDD" id="cd06577">
    <property type="entry name" value="PASTA_pknB"/>
    <property type="match status" value="5"/>
</dbReference>
<evidence type="ECO:0000259" key="13">
    <source>
        <dbReference type="PROSITE" id="PS51178"/>
    </source>
</evidence>
<evidence type="ECO:0000256" key="3">
    <source>
        <dbReference type="ARBA" id="ARBA00022679"/>
    </source>
</evidence>
<dbReference type="EC" id="2.7.11.1" evidence="1"/>
<reference evidence="14 15" key="1">
    <citation type="submission" date="2018-09" db="EMBL/GenBank/DDBJ databases">
        <title>Optimization and identification of Corynebacterium falsenii FN1-14 from fish paste.</title>
        <authorList>
            <person name="Daroonpunt R."/>
            <person name="Tanasupawat S."/>
        </authorList>
    </citation>
    <scope>NUCLEOTIDE SEQUENCE [LARGE SCALE GENOMIC DNA]</scope>
    <source>
        <strain evidence="14 15">FN1-14</strain>
    </source>
</reference>
<dbReference type="InterPro" id="IPR011009">
    <property type="entry name" value="Kinase-like_dom_sf"/>
</dbReference>
<dbReference type="SUPFAM" id="SSF54184">
    <property type="entry name" value="Penicillin-binding protein 2x (pbp-2x), c-terminal domain"/>
    <property type="match status" value="1"/>
</dbReference>
<dbReference type="PROSITE" id="PS00108">
    <property type="entry name" value="PROTEIN_KINASE_ST"/>
    <property type="match status" value="1"/>
</dbReference>
<dbReference type="CDD" id="cd14014">
    <property type="entry name" value="STKc_PknB_like"/>
    <property type="match status" value="1"/>
</dbReference>
<feature type="domain" description="PASTA" evidence="13">
    <location>
        <begin position="582"/>
        <end position="648"/>
    </location>
</feature>
<evidence type="ECO:0000313" key="15">
    <source>
        <dbReference type="Proteomes" id="UP000285278"/>
    </source>
</evidence>
<keyword evidence="7" id="KW-0067">ATP-binding</keyword>
<dbReference type="Gene3D" id="3.30.200.20">
    <property type="entry name" value="Phosphorylase Kinase, domain 1"/>
    <property type="match status" value="1"/>
</dbReference>
<evidence type="ECO:0000256" key="5">
    <source>
        <dbReference type="ARBA" id="ARBA00022741"/>
    </source>
</evidence>
<feature type="region of interest" description="Disordered" evidence="10">
    <location>
        <begin position="618"/>
        <end position="637"/>
    </location>
</feature>
<dbReference type="GO" id="GO:0004674">
    <property type="term" value="F:protein serine/threonine kinase activity"/>
    <property type="evidence" value="ECO:0007669"/>
    <property type="project" value="UniProtKB-KW"/>
</dbReference>
<keyword evidence="15" id="KW-1185">Reference proteome</keyword>
<feature type="domain" description="PASTA" evidence="13">
    <location>
        <begin position="715"/>
        <end position="773"/>
    </location>
</feature>
<dbReference type="PROSITE" id="PS50011">
    <property type="entry name" value="PROTEIN_KINASE_DOM"/>
    <property type="match status" value="1"/>
</dbReference>
<evidence type="ECO:0000259" key="12">
    <source>
        <dbReference type="PROSITE" id="PS50011"/>
    </source>
</evidence>
<name>A0A418Q7W7_9CORY</name>
<sequence length="773" mass="82456">MSQLYPGDLLEGRYRIGAQIAKGGMSTVYIAVDTRLDREVAVKVMDPALATEPAFRTRFEREARAVARLNHPSLVNVFDQGVDRDYVFLVMELVEGGSLRELLKERGPMPPHAAMAVMQPVLTALSVAHSVGMIHRDIKPDNVLISDRHRVKLADFGLVRATNAVGDQTTGQVIGTVGYLSPEQVRGEQLTQASDVYSAGILLFELLTGAVPFREDNPTDTAVARLHRDVPPPSSYIDGVPVEIDDLVLRACHSDPELRFADGEEFLDEVGRVVDELDIPAFNVPAPHDSAVHRALEGTDFGERKSWDHESMATRVVDVPPQEGPATSQTALQNYDPAGYSPYTPPPRNEVTPPPASGTAAAPLPPLHAQPTNPAHPHNHNPNGPSGPSGPSSPSSPSNGAQQRPAPSRSVPARAPLTNRSPAKTIVWSITIVLLVAAVVVGAWWFSSGRYGTIPDVVGMDTTTAQATVEDAGFTSTLEERYDNTAAAQSVMGTDPPFGDRATRGSRVAVLVSLGKPTVPPIGVAESVTSYTRKLQERTLRLRESSEVYSDDVAAGHIASVSPSGGTEVPVDSTVEVHVSKGPKPVDVPDVRGKDKSSAVRALEKVGLKVKVVEEFSSDEDGGDAIRTEPSSGTKVPGKSEVTLVVSNAIKVPDVEGKSLDDAIRILRDKGLIPVEGEPVADSSVDAGDVAQQSPSKDSRIDPNSDTRVTLRVSNAQKVPFVLGKTGESAKRQLQEQGFDVKLNGDPNGRVYRQSPSPGSTAEEGNTIEISTI</sequence>
<organism evidence="14 15">
    <name type="scientific">Corynebacterium falsenii</name>
    <dbReference type="NCBI Taxonomy" id="108486"/>
    <lineage>
        <taxon>Bacteria</taxon>
        <taxon>Bacillati</taxon>
        <taxon>Actinomycetota</taxon>
        <taxon>Actinomycetes</taxon>
        <taxon>Mycobacteriales</taxon>
        <taxon>Corynebacteriaceae</taxon>
        <taxon>Corynebacterium</taxon>
    </lineage>
</organism>
<evidence type="ECO:0000256" key="11">
    <source>
        <dbReference type="SAM" id="Phobius"/>
    </source>
</evidence>
<evidence type="ECO:0000256" key="4">
    <source>
        <dbReference type="ARBA" id="ARBA00022737"/>
    </source>
</evidence>
<feature type="region of interest" description="Disordered" evidence="10">
    <location>
        <begin position="318"/>
        <end position="417"/>
    </location>
</feature>
<evidence type="ECO:0000256" key="10">
    <source>
        <dbReference type="SAM" id="MobiDB-lite"/>
    </source>
</evidence>
<feature type="domain" description="Protein kinase" evidence="12">
    <location>
        <begin position="14"/>
        <end position="282"/>
    </location>
</feature>
<dbReference type="PANTHER" id="PTHR43289:SF6">
    <property type="entry name" value="SERINE_THREONINE-PROTEIN KINASE NEKL-3"/>
    <property type="match status" value="1"/>
</dbReference>
<keyword evidence="11" id="KW-0812">Transmembrane</keyword>
<feature type="domain" description="PASTA" evidence="13">
    <location>
        <begin position="649"/>
        <end position="714"/>
    </location>
</feature>
<protein>
    <recommendedName>
        <fullName evidence="1">non-specific serine/threonine protein kinase</fullName>
        <ecNumber evidence="1">2.7.11.1</ecNumber>
    </recommendedName>
</protein>
<feature type="transmembrane region" description="Helical" evidence="11">
    <location>
        <begin position="426"/>
        <end position="446"/>
    </location>
</feature>
<evidence type="ECO:0000256" key="8">
    <source>
        <dbReference type="ARBA" id="ARBA00047899"/>
    </source>
</evidence>
<feature type="domain" description="PASTA" evidence="13">
    <location>
        <begin position="448"/>
        <end position="514"/>
    </location>
</feature>
<dbReference type="PANTHER" id="PTHR43289">
    <property type="entry name" value="MITOGEN-ACTIVATED PROTEIN KINASE KINASE KINASE 20-RELATED"/>
    <property type="match status" value="1"/>
</dbReference>
<dbReference type="Gene3D" id="3.30.10.20">
    <property type="match status" value="5"/>
</dbReference>
<feature type="compositionally biased region" description="Low complexity" evidence="10">
    <location>
        <begin position="380"/>
        <end position="416"/>
    </location>
</feature>
<keyword evidence="5" id="KW-0547">Nucleotide-binding</keyword>
<dbReference type="GO" id="GO:0005524">
    <property type="term" value="F:ATP binding"/>
    <property type="evidence" value="ECO:0007669"/>
    <property type="project" value="UniProtKB-KW"/>
</dbReference>
<keyword evidence="11" id="KW-1133">Transmembrane helix</keyword>
<dbReference type="PROSITE" id="PS51178">
    <property type="entry name" value="PASTA"/>
    <property type="match status" value="4"/>
</dbReference>
<keyword evidence="6" id="KW-0418">Kinase</keyword>
<dbReference type="Pfam" id="PF03793">
    <property type="entry name" value="PASTA"/>
    <property type="match status" value="5"/>
</dbReference>
<keyword evidence="2" id="KW-0723">Serine/threonine-protein kinase</keyword>
<dbReference type="Gene3D" id="1.10.510.10">
    <property type="entry name" value="Transferase(Phosphotransferase) domain 1"/>
    <property type="match status" value="1"/>
</dbReference>
<dbReference type="SMART" id="SM00740">
    <property type="entry name" value="PASTA"/>
    <property type="match status" value="5"/>
</dbReference>
<gene>
    <name evidence="14" type="ORF">D3M95_05155</name>
</gene>
<evidence type="ECO:0000256" key="6">
    <source>
        <dbReference type="ARBA" id="ARBA00022777"/>
    </source>
</evidence>
<dbReference type="STRING" id="1451189.CFAL_04310"/>
<evidence type="ECO:0000256" key="9">
    <source>
        <dbReference type="ARBA" id="ARBA00048679"/>
    </source>
</evidence>
<dbReference type="RefSeq" id="WP_119664616.1">
    <property type="nucleotide sequence ID" value="NZ_QXJK01000004.1"/>
</dbReference>
<keyword evidence="4" id="KW-0677">Repeat</keyword>
<comment type="catalytic activity">
    <reaction evidence="9">
        <text>L-seryl-[protein] + ATP = O-phospho-L-seryl-[protein] + ADP + H(+)</text>
        <dbReference type="Rhea" id="RHEA:17989"/>
        <dbReference type="Rhea" id="RHEA-COMP:9863"/>
        <dbReference type="Rhea" id="RHEA-COMP:11604"/>
        <dbReference type="ChEBI" id="CHEBI:15378"/>
        <dbReference type="ChEBI" id="CHEBI:29999"/>
        <dbReference type="ChEBI" id="CHEBI:30616"/>
        <dbReference type="ChEBI" id="CHEBI:83421"/>
        <dbReference type="ChEBI" id="CHEBI:456216"/>
        <dbReference type="EC" id="2.7.11.1"/>
    </reaction>
</comment>
<dbReference type="AlphaFoldDB" id="A0A418Q7W7"/>
<dbReference type="InterPro" id="IPR005543">
    <property type="entry name" value="PASTA_dom"/>
</dbReference>
<evidence type="ECO:0000256" key="2">
    <source>
        <dbReference type="ARBA" id="ARBA00022527"/>
    </source>
</evidence>
<dbReference type="InterPro" id="IPR000719">
    <property type="entry name" value="Prot_kinase_dom"/>
</dbReference>
<comment type="caution">
    <text evidence="14">The sequence shown here is derived from an EMBL/GenBank/DDBJ whole genome shotgun (WGS) entry which is preliminary data.</text>
</comment>
<comment type="catalytic activity">
    <reaction evidence="8">
        <text>L-threonyl-[protein] + ATP = O-phospho-L-threonyl-[protein] + ADP + H(+)</text>
        <dbReference type="Rhea" id="RHEA:46608"/>
        <dbReference type="Rhea" id="RHEA-COMP:11060"/>
        <dbReference type="Rhea" id="RHEA-COMP:11605"/>
        <dbReference type="ChEBI" id="CHEBI:15378"/>
        <dbReference type="ChEBI" id="CHEBI:30013"/>
        <dbReference type="ChEBI" id="CHEBI:30616"/>
        <dbReference type="ChEBI" id="CHEBI:61977"/>
        <dbReference type="ChEBI" id="CHEBI:456216"/>
        <dbReference type="EC" id="2.7.11.1"/>
    </reaction>
</comment>
<keyword evidence="3" id="KW-0808">Transferase</keyword>
<keyword evidence="11" id="KW-0472">Membrane</keyword>
<dbReference type="EMBL" id="QXJK01000004">
    <property type="protein sequence ID" value="RIX35253.1"/>
    <property type="molecule type" value="Genomic_DNA"/>
</dbReference>
<evidence type="ECO:0000256" key="1">
    <source>
        <dbReference type="ARBA" id="ARBA00012513"/>
    </source>
</evidence>
<feature type="region of interest" description="Disordered" evidence="10">
    <location>
        <begin position="740"/>
        <end position="773"/>
    </location>
</feature>
<accession>A0A418Q7W7</accession>
<feature type="compositionally biased region" description="Pro residues" evidence="10">
    <location>
        <begin position="343"/>
        <end position="356"/>
    </location>
</feature>
<dbReference type="Proteomes" id="UP000285278">
    <property type="component" value="Unassembled WGS sequence"/>
</dbReference>
<evidence type="ECO:0000313" key="14">
    <source>
        <dbReference type="EMBL" id="RIX35253.1"/>
    </source>
</evidence>
<feature type="compositionally biased region" description="Polar residues" evidence="10">
    <location>
        <begin position="754"/>
        <end position="773"/>
    </location>
</feature>
<dbReference type="FunFam" id="3.30.200.20:FF:000035">
    <property type="entry name" value="Serine/threonine protein kinase Stk1"/>
    <property type="match status" value="1"/>
</dbReference>
<dbReference type="Pfam" id="PF00069">
    <property type="entry name" value="Pkinase"/>
    <property type="match status" value="1"/>
</dbReference>
<dbReference type="SUPFAM" id="SSF56112">
    <property type="entry name" value="Protein kinase-like (PK-like)"/>
    <property type="match status" value="1"/>
</dbReference>
<feature type="region of interest" description="Disordered" evidence="10">
    <location>
        <begin position="677"/>
        <end position="707"/>
    </location>
</feature>
<dbReference type="InterPro" id="IPR008271">
    <property type="entry name" value="Ser/Thr_kinase_AS"/>
</dbReference>
<dbReference type="OrthoDB" id="9762169at2"/>
<evidence type="ECO:0000256" key="7">
    <source>
        <dbReference type="ARBA" id="ARBA00022840"/>
    </source>
</evidence>